<sequence>MEKQLSKHSISNDLKELLSSVDHIQKIKKNRFLFQEGEDADQMYIIQSGRIQISKMSPDGRELSLRICQKGDIIGELTLFTEDATYLLNAKVMEDAEVAVIKKENLEKELLTNTELAFEFMKWMSEHFRKTQTKFRDLVLHGKKGALYSTIIRLTNSYGIKRADDILIDIVLTNQELANFCGTSRESVNRLLSDLKKKEVLAMENNNIVVKDLQYLKDEINCENCPIVLCSID</sequence>
<dbReference type="PROSITE" id="PS51063">
    <property type="entry name" value="HTH_CRP_2"/>
    <property type="match status" value="1"/>
</dbReference>
<dbReference type="InterPro" id="IPR014710">
    <property type="entry name" value="RmlC-like_jellyroll"/>
</dbReference>
<evidence type="ECO:0000313" key="8">
    <source>
        <dbReference type="Proteomes" id="UP000619534"/>
    </source>
</evidence>
<dbReference type="SMART" id="SM00419">
    <property type="entry name" value="HTH_CRP"/>
    <property type="match status" value="1"/>
</dbReference>
<keyword evidence="2" id="KW-0238">DNA-binding</keyword>
<gene>
    <name evidence="7" type="ORF">GCM10007216_01440</name>
</gene>
<dbReference type="Pfam" id="PF00027">
    <property type="entry name" value="cNMP_binding"/>
    <property type="match status" value="1"/>
</dbReference>
<dbReference type="InterPro" id="IPR036388">
    <property type="entry name" value="WH-like_DNA-bd_sf"/>
</dbReference>
<evidence type="ECO:0000259" key="5">
    <source>
        <dbReference type="PROSITE" id="PS50042"/>
    </source>
</evidence>
<reference evidence="8" key="1">
    <citation type="journal article" date="2019" name="Int. J. Syst. Evol. Microbiol.">
        <title>The Global Catalogue of Microorganisms (GCM) 10K type strain sequencing project: providing services to taxonomists for standard genome sequencing and annotation.</title>
        <authorList>
            <consortium name="The Broad Institute Genomics Platform"/>
            <consortium name="The Broad Institute Genome Sequencing Center for Infectious Disease"/>
            <person name="Wu L."/>
            <person name="Ma J."/>
        </authorList>
    </citation>
    <scope>NUCLEOTIDE SEQUENCE [LARGE SCALE GENOMIC DNA]</scope>
    <source>
        <strain evidence="8">CCM 7282</strain>
    </source>
</reference>
<protein>
    <submittedName>
        <fullName evidence="7">Crp/Fnr family transcriptional regulator</fullName>
    </submittedName>
</protein>
<dbReference type="SUPFAM" id="SSF51206">
    <property type="entry name" value="cAMP-binding domain-like"/>
    <property type="match status" value="1"/>
</dbReference>
<name>A0ABQ1NM42_9BACI</name>
<dbReference type="CDD" id="cd00092">
    <property type="entry name" value="HTH_CRP"/>
    <property type="match status" value="1"/>
</dbReference>
<dbReference type="RefSeq" id="WP_062444367.1">
    <property type="nucleotide sequence ID" value="NZ_BMCJ01000001.1"/>
</dbReference>
<evidence type="ECO:0000256" key="2">
    <source>
        <dbReference type="ARBA" id="ARBA00023125"/>
    </source>
</evidence>
<proteinExistence type="predicted"/>
<dbReference type="PRINTS" id="PR00034">
    <property type="entry name" value="HTHCRP"/>
</dbReference>
<evidence type="ECO:0000313" key="7">
    <source>
        <dbReference type="EMBL" id="GGC74526.1"/>
    </source>
</evidence>
<dbReference type="Gene3D" id="2.60.120.10">
    <property type="entry name" value="Jelly Rolls"/>
    <property type="match status" value="1"/>
</dbReference>
<dbReference type="InterPro" id="IPR018490">
    <property type="entry name" value="cNMP-bd_dom_sf"/>
</dbReference>
<keyword evidence="8" id="KW-1185">Reference proteome</keyword>
<dbReference type="EMBL" id="BMCJ01000001">
    <property type="protein sequence ID" value="GGC74526.1"/>
    <property type="molecule type" value="Genomic_DNA"/>
</dbReference>
<dbReference type="SUPFAM" id="SSF46785">
    <property type="entry name" value="Winged helix' DNA-binding domain"/>
    <property type="match status" value="1"/>
</dbReference>
<dbReference type="Gene3D" id="1.10.10.10">
    <property type="entry name" value="Winged helix-like DNA-binding domain superfamily/Winged helix DNA-binding domain"/>
    <property type="match status" value="1"/>
</dbReference>
<dbReference type="InterPro" id="IPR036390">
    <property type="entry name" value="WH_DNA-bd_sf"/>
</dbReference>
<dbReference type="SMART" id="SM00100">
    <property type="entry name" value="cNMP"/>
    <property type="match status" value="1"/>
</dbReference>
<keyword evidence="4" id="KW-0804">Transcription</keyword>
<comment type="caution">
    <text evidence="7">The sequence shown here is derived from an EMBL/GenBank/DDBJ whole genome shotgun (WGS) entry which is preliminary data.</text>
</comment>
<evidence type="ECO:0000256" key="1">
    <source>
        <dbReference type="ARBA" id="ARBA00023015"/>
    </source>
</evidence>
<evidence type="ECO:0000259" key="6">
    <source>
        <dbReference type="PROSITE" id="PS51063"/>
    </source>
</evidence>
<accession>A0ABQ1NM42</accession>
<evidence type="ECO:0000256" key="3">
    <source>
        <dbReference type="ARBA" id="ARBA00023159"/>
    </source>
</evidence>
<feature type="domain" description="Cyclic nucleotide-binding" evidence="5">
    <location>
        <begin position="5"/>
        <end position="116"/>
    </location>
</feature>
<dbReference type="PANTHER" id="PTHR24567:SF74">
    <property type="entry name" value="HTH-TYPE TRANSCRIPTIONAL REGULATOR ARCR"/>
    <property type="match status" value="1"/>
</dbReference>
<evidence type="ECO:0000256" key="4">
    <source>
        <dbReference type="ARBA" id="ARBA00023163"/>
    </source>
</evidence>
<dbReference type="Proteomes" id="UP000619534">
    <property type="component" value="Unassembled WGS sequence"/>
</dbReference>
<keyword evidence="1" id="KW-0805">Transcription regulation</keyword>
<dbReference type="InterPro" id="IPR000595">
    <property type="entry name" value="cNMP-bd_dom"/>
</dbReference>
<dbReference type="InterPro" id="IPR012318">
    <property type="entry name" value="HTH_CRP"/>
</dbReference>
<feature type="domain" description="HTH crp-type" evidence="6">
    <location>
        <begin position="141"/>
        <end position="214"/>
    </location>
</feature>
<dbReference type="PANTHER" id="PTHR24567">
    <property type="entry name" value="CRP FAMILY TRANSCRIPTIONAL REGULATORY PROTEIN"/>
    <property type="match status" value="1"/>
</dbReference>
<dbReference type="Pfam" id="PF13545">
    <property type="entry name" value="HTH_Crp_2"/>
    <property type="match status" value="1"/>
</dbReference>
<dbReference type="InterPro" id="IPR050397">
    <property type="entry name" value="Env_Response_Regulators"/>
</dbReference>
<organism evidence="7 8">
    <name type="scientific">Thalassobacillus devorans</name>
    <dbReference type="NCBI Taxonomy" id="279813"/>
    <lineage>
        <taxon>Bacteria</taxon>
        <taxon>Bacillati</taxon>
        <taxon>Bacillota</taxon>
        <taxon>Bacilli</taxon>
        <taxon>Bacillales</taxon>
        <taxon>Bacillaceae</taxon>
        <taxon>Thalassobacillus</taxon>
    </lineage>
</organism>
<dbReference type="InterPro" id="IPR018335">
    <property type="entry name" value="Tscrpt_reg_HTH_Crp-type_CS"/>
</dbReference>
<keyword evidence="3" id="KW-0010">Activator</keyword>
<dbReference type="PROSITE" id="PS00042">
    <property type="entry name" value="HTH_CRP_1"/>
    <property type="match status" value="1"/>
</dbReference>
<dbReference type="PROSITE" id="PS50042">
    <property type="entry name" value="CNMP_BINDING_3"/>
    <property type="match status" value="1"/>
</dbReference>
<dbReference type="CDD" id="cd00038">
    <property type="entry name" value="CAP_ED"/>
    <property type="match status" value="1"/>
</dbReference>